<accession>A0A9W6LCU6</accession>
<reference evidence="1" key="1">
    <citation type="submission" date="2022-12" db="EMBL/GenBank/DDBJ databases">
        <title>Reference genome sequencing for broad-spectrum identification of bacterial and archaeal isolates by mass spectrometry.</title>
        <authorList>
            <person name="Sekiguchi Y."/>
            <person name="Tourlousse D.M."/>
        </authorList>
    </citation>
    <scope>NUCLEOTIDE SEQUENCE</scope>
    <source>
        <strain evidence="1">H2</strain>
    </source>
</reference>
<dbReference type="RefSeq" id="WP_214186117.1">
    <property type="nucleotide sequence ID" value="NZ_BSDS01000001.1"/>
</dbReference>
<dbReference type="EMBL" id="BSDS01000001">
    <property type="protein sequence ID" value="GLI38129.1"/>
    <property type="molecule type" value="Genomic_DNA"/>
</dbReference>
<dbReference type="InterPro" id="IPR052552">
    <property type="entry name" value="YeaO-like"/>
</dbReference>
<sequence>MIRLKRIYDPPAPDDGTRILVDRLWPRGIAKDEARLDEWLKEIAPSNELRKQFCHDPERWAEFRASYRRELGANAELLDRLRKLAREGTVTLLFAAKDEEHNNAVVLKELLD</sequence>
<dbReference type="PANTHER" id="PTHR36849">
    <property type="entry name" value="CYTOPLASMIC PROTEIN-RELATED"/>
    <property type="match status" value="1"/>
</dbReference>
<organism evidence="1 2">
    <name type="scientific">Geobacter hydrogenophilus</name>
    <dbReference type="NCBI Taxonomy" id="40983"/>
    <lineage>
        <taxon>Bacteria</taxon>
        <taxon>Pseudomonadati</taxon>
        <taxon>Thermodesulfobacteriota</taxon>
        <taxon>Desulfuromonadia</taxon>
        <taxon>Geobacterales</taxon>
        <taxon>Geobacteraceae</taxon>
        <taxon>Geobacter</taxon>
    </lineage>
</organism>
<evidence type="ECO:0008006" key="3">
    <source>
        <dbReference type="Google" id="ProtNLM"/>
    </source>
</evidence>
<dbReference type="PANTHER" id="PTHR36849:SF1">
    <property type="entry name" value="CYTOPLASMIC PROTEIN"/>
    <property type="match status" value="1"/>
</dbReference>
<evidence type="ECO:0000313" key="1">
    <source>
        <dbReference type="EMBL" id="GLI38129.1"/>
    </source>
</evidence>
<protein>
    <recommendedName>
        <fullName evidence="3">DUF488 domain-containing protein</fullName>
    </recommendedName>
</protein>
<dbReference type="Proteomes" id="UP001144352">
    <property type="component" value="Unassembled WGS sequence"/>
</dbReference>
<dbReference type="AlphaFoldDB" id="A0A9W6LCU6"/>
<dbReference type="Pfam" id="PF22752">
    <property type="entry name" value="DUF488-N3i"/>
    <property type="match status" value="1"/>
</dbReference>
<proteinExistence type="predicted"/>
<keyword evidence="2" id="KW-1185">Reference proteome</keyword>
<evidence type="ECO:0000313" key="2">
    <source>
        <dbReference type="Proteomes" id="UP001144352"/>
    </source>
</evidence>
<comment type="caution">
    <text evidence="1">The sequence shown here is derived from an EMBL/GenBank/DDBJ whole genome shotgun (WGS) entry which is preliminary data.</text>
</comment>
<gene>
    <name evidence="1" type="ORF">GHYDROH2_16300</name>
</gene>
<name>A0A9W6LCU6_9BACT</name>